<dbReference type="STRING" id="314260.PB2503_11844"/>
<sequence length="377" mass="41429">MLVYPRPRLDMVKAEIGQRYQILKGSAAYDTNHLARTAALTFGVPIVHVALVERYRRWFSAAHGVNTADAEAIETLGALSILSDTGFCIEDARTEPYFAQEAAVKGSPHIAFFAGTPLRDPGGKRFGTLCLFAPEPRRLTPREERTLQSFGDVISSDLCLRSAARYCVNDLIDAESDKIQLYDLAMTDPLSGALNRRAFTILAQREVRRSLRHHNALSAVMVDIDHFKRVNDTYGHAVGDEVIASVAALINRIKRQEDLLGRLGGEEFGLILPDTDIEQALRMTDRLIEAIRGLSFTGGSGTFRITASLGVASLRGHDDPLSEFLRRADEALYKAKENGRNRVEVHGEDALGLPSPSPRDLLSLVSQASSPCETSRA</sequence>
<feature type="domain" description="GGDEF" evidence="4">
    <location>
        <begin position="215"/>
        <end position="348"/>
    </location>
</feature>
<dbReference type="Proteomes" id="UP000001302">
    <property type="component" value="Chromosome"/>
</dbReference>
<dbReference type="SMART" id="SM00267">
    <property type="entry name" value="GGDEF"/>
    <property type="match status" value="1"/>
</dbReference>
<dbReference type="EC" id="2.7.7.65" evidence="1"/>
<reference evidence="6" key="1">
    <citation type="submission" date="2010-08" db="EMBL/GenBank/DDBJ databases">
        <title>Genome sequence of Parvularcula bermudensis HTCC2503.</title>
        <authorList>
            <person name="Kang D.-M."/>
            <person name="Oh H.-M."/>
            <person name="Cho J.-C."/>
        </authorList>
    </citation>
    <scope>NUCLEOTIDE SEQUENCE [LARGE SCALE GENOMIC DNA]</scope>
    <source>
        <strain evidence="6">ATCC BAA-594 / HTCC2503 / KCTC 12087</strain>
    </source>
</reference>
<feature type="compositionally biased region" description="Polar residues" evidence="3">
    <location>
        <begin position="365"/>
        <end position="377"/>
    </location>
</feature>
<dbReference type="InterPro" id="IPR029787">
    <property type="entry name" value="Nucleotide_cyclase"/>
</dbReference>
<dbReference type="FunFam" id="3.30.70.270:FF:000001">
    <property type="entry name" value="Diguanylate cyclase domain protein"/>
    <property type="match status" value="1"/>
</dbReference>
<dbReference type="RefSeq" id="WP_013301387.1">
    <property type="nucleotide sequence ID" value="NC_014414.1"/>
</dbReference>
<dbReference type="CDD" id="cd01949">
    <property type="entry name" value="GGDEF"/>
    <property type="match status" value="1"/>
</dbReference>
<dbReference type="SUPFAM" id="SSF55781">
    <property type="entry name" value="GAF domain-like"/>
    <property type="match status" value="1"/>
</dbReference>
<dbReference type="SUPFAM" id="SSF55073">
    <property type="entry name" value="Nucleotide cyclase"/>
    <property type="match status" value="1"/>
</dbReference>
<comment type="catalytic activity">
    <reaction evidence="2">
        <text>2 GTP = 3',3'-c-di-GMP + 2 diphosphate</text>
        <dbReference type="Rhea" id="RHEA:24898"/>
        <dbReference type="ChEBI" id="CHEBI:33019"/>
        <dbReference type="ChEBI" id="CHEBI:37565"/>
        <dbReference type="ChEBI" id="CHEBI:58805"/>
        <dbReference type="EC" id="2.7.7.65"/>
    </reaction>
</comment>
<evidence type="ECO:0000256" key="2">
    <source>
        <dbReference type="ARBA" id="ARBA00034247"/>
    </source>
</evidence>
<dbReference type="InterPro" id="IPR029016">
    <property type="entry name" value="GAF-like_dom_sf"/>
</dbReference>
<evidence type="ECO:0000256" key="3">
    <source>
        <dbReference type="SAM" id="MobiDB-lite"/>
    </source>
</evidence>
<dbReference type="AlphaFoldDB" id="E0TDW4"/>
<proteinExistence type="predicted"/>
<dbReference type="NCBIfam" id="TIGR00254">
    <property type="entry name" value="GGDEF"/>
    <property type="match status" value="1"/>
</dbReference>
<dbReference type="PROSITE" id="PS50887">
    <property type="entry name" value="GGDEF"/>
    <property type="match status" value="1"/>
</dbReference>
<dbReference type="Gene3D" id="3.30.70.270">
    <property type="match status" value="1"/>
</dbReference>
<evidence type="ECO:0000313" key="6">
    <source>
        <dbReference type="Proteomes" id="UP000001302"/>
    </source>
</evidence>
<dbReference type="Pfam" id="PF00990">
    <property type="entry name" value="GGDEF"/>
    <property type="match status" value="1"/>
</dbReference>
<gene>
    <name evidence="5" type="ordered locus">PB2503_11844</name>
</gene>
<dbReference type="InterPro" id="IPR050469">
    <property type="entry name" value="Diguanylate_Cyclase"/>
</dbReference>
<keyword evidence="6" id="KW-1185">Reference proteome</keyword>
<dbReference type="GO" id="GO:0052621">
    <property type="term" value="F:diguanylate cyclase activity"/>
    <property type="evidence" value="ECO:0007669"/>
    <property type="project" value="UniProtKB-EC"/>
</dbReference>
<dbReference type="PANTHER" id="PTHR45138:SF9">
    <property type="entry name" value="DIGUANYLATE CYCLASE DGCM-RELATED"/>
    <property type="match status" value="1"/>
</dbReference>
<dbReference type="OrthoDB" id="315417at2"/>
<evidence type="ECO:0000259" key="4">
    <source>
        <dbReference type="PROSITE" id="PS50887"/>
    </source>
</evidence>
<dbReference type="EMBL" id="CP002156">
    <property type="protein sequence ID" value="ADM10413.1"/>
    <property type="molecule type" value="Genomic_DNA"/>
</dbReference>
<dbReference type="Gene3D" id="3.30.450.40">
    <property type="match status" value="1"/>
</dbReference>
<feature type="region of interest" description="Disordered" evidence="3">
    <location>
        <begin position="347"/>
        <end position="377"/>
    </location>
</feature>
<protein>
    <recommendedName>
        <fullName evidence="1">diguanylate cyclase</fullName>
        <ecNumber evidence="1">2.7.7.65</ecNumber>
    </recommendedName>
</protein>
<dbReference type="eggNOG" id="COG3706">
    <property type="taxonomic scope" value="Bacteria"/>
</dbReference>
<dbReference type="KEGG" id="pbr:PB2503_11844"/>
<name>E0TDW4_PARBH</name>
<feature type="compositionally biased region" description="Low complexity" evidence="3">
    <location>
        <begin position="351"/>
        <end position="364"/>
    </location>
</feature>
<evidence type="ECO:0000313" key="5">
    <source>
        <dbReference type="EMBL" id="ADM10413.1"/>
    </source>
</evidence>
<dbReference type="InterPro" id="IPR043128">
    <property type="entry name" value="Rev_trsase/Diguanyl_cyclase"/>
</dbReference>
<evidence type="ECO:0000256" key="1">
    <source>
        <dbReference type="ARBA" id="ARBA00012528"/>
    </source>
</evidence>
<reference evidence="5 6" key="2">
    <citation type="journal article" date="2011" name="J. Bacteriol.">
        <title>Complete genome sequence of strain HTCC2503T of Parvularcula bermudensis, the type species of the order "Parvularculales" in the class Alphaproteobacteria.</title>
        <authorList>
            <person name="Oh H.M."/>
            <person name="Kang I."/>
            <person name="Vergin K.L."/>
            <person name="Kang D."/>
            <person name="Rhee K.H."/>
            <person name="Giovannoni S.J."/>
            <person name="Cho J.C."/>
        </authorList>
    </citation>
    <scope>NUCLEOTIDE SEQUENCE [LARGE SCALE GENOMIC DNA]</scope>
    <source>
        <strain evidence="6">ATCC BAA-594 / HTCC2503 / KCTC 12087</strain>
    </source>
</reference>
<accession>E0TDW4</accession>
<organism evidence="5 6">
    <name type="scientific">Parvularcula bermudensis (strain ATCC BAA-594 / HTCC2503 / KCTC 12087)</name>
    <dbReference type="NCBI Taxonomy" id="314260"/>
    <lineage>
        <taxon>Bacteria</taxon>
        <taxon>Pseudomonadati</taxon>
        <taxon>Pseudomonadota</taxon>
        <taxon>Alphaproteobacteria</taxon>
        <taxon>Parvularculales</taxon>
        <taxon>Parvularculaceae</taxon>
        <taxon>Parvularcula</taxon>
    </lineage>
</organism>
<dbReference type="PANTHER" id="PTHR45138">
    <property type="entry name" value="REGULATORY COMPONENTS OF SENSORY TRANSDUCTION SYSTEM"/>
    <property type="match status" value="1"/>
</dbReference>
<dbReference type="InterPro" id="IPR000160">
    <property type="entry name" value="GGDEF_dom"/>
</dbReference>
<dbReference type="HOGENOM" id="CLU_000445_11_32_5"/>
<dbReference type="eggNOG" id="COG2203">
    <property type="taxonomic scope" value="Bacteria"/>
</dbReference>